<reference evidence="3" key="1">
    <citation type="submission" date="2021-05" db="EMBL/GenBank/DDBJ databases">
        <authorList>
            <person name="Alioto T."/>
            <person name="Alioto T."/>
            <person name="Gomez Garrido J."/>
        </authorList>
    </citation>
    <scope>NUCLEOTIDE SEQUENCE</scope>
</reference>
<dbReference type="Pfam" id="PF03372">
    <property type="entry name" value="Exo_endo_phos"/>
    <property type="match status" value="1"/>
</dbReference>
<dbReference type="InterPro" id="IPR036691">
    <property type="entry name" value="Endo/exonu/phosph_ase_sf"/>
</dbReference>
<evidence type="ECO:0000256" key="1">
    <source>
        <dbReference type="SAM" id="MobiDB-lite"/>
    </source>
</evidence>
<dbReference type="Gene3D" id="3.60.10.10">
    <property type="entry name" value="Endonuclease/exonuclease/phosphatase"/>
    <property type="match status" value="1"/>
</dbReference>
<dbReference type="EMBL" id="HBUF01415399">
    <property type="protein sequence ID" value="CAG6739795.1"/>
    <property type="molecule type" value="Transcribed_RNA"/>
</dbReference>
<evidence type="ECO:0000313" key="3">
    <source>
        <dbReference type="EMBL" id="CAG6739795.1"/>
    </source>
</evidence>
<dbReference type="InterPro" id="IPR000477">
    <property type="entry name" value="RT_dom"/>
</dbReference>
<dbReference type="GO" id="GO:0071897">
    <property type="term" value="P:DNA biosynthetic process"/>
    <property type="evidence" value="ECO:0007669"/>
    <property type="project" value="UniProtKB-ARBA"/>
</dbReference>
<feature type="region of interest" description="Disordered" evidence="1">
    <location>
        <begin position="1"/>
        <end position="26"/>
    </location>
</feature>
<dbReference type="SUPFAM" id="SSF56219">
    <property type="entry name" value="DNase I-like"/>
    <property type="match status" value="1"/>
</dbReference>
<proteinExistence type="predicted"/>
<dbReference type="CDD" id="cd09076">
    <property type="entry name" value="L1-EN"/>
    <property type="match status" value="1"/>
</dbReference>
<sequence length="937" mass="107933">MPRNLRLSTDLPSDHNLDLNTGLRNNSTKQTKHDITMATWNVRTMLQAGKMTEVANEMEKFKIEIIALQEIRWQGQGRLDKDKYTLIYSGPELRTGQLGTGFIISKKARNSLIEYQAISERLCKIRLKGRFRNITLISAHAPTEEKDEVEKDRFYDMLDTVCEKTNRYDLLLVLGDFNAKIGREEDQKHVSGRFSLHEANNENGNLLSQFAARHRLYIKSTSFPHKRIHLGTWKIPGSREVNQIDHVLVQSRHYSSVIDVRSCRGPNCDSDHYLVKVKLREKLSRVTQLATASKKKWNTHNIKDDVQRIGSYQEALEETIVTEHNEQKSVNEIWEETKSAITDAATTTIGELERTRDADWFDEECALMVGNKNAARQKMLRLNTRSNRKTYKELRLKAQKLLRKKKKEALKKKILKIEELHSANESRKFYAAAKQMRKGFQPRIDMCKNKQGELLGEETKVLDRWAEHFEELLNNASVDPPVTPTPPTNIHSPTRDRADDDGMLTDPPLLGEIEHAIKGLKNGRAPGEDCITAELIKYGGLALHEALHKLVVKIWEEEKMPDSWNSGIICPIHKKGDKMDCKNYRGITLLNVAYKVLTSVINTRLQAATEHIIGEYQCGFRPSRGTSDQLFVLRQIMEKCSEYGMDLHLLFIDFRQAFDSLNRSKLKQAMQHLEIPNKLSRLIMMTIHKTEAKIKIGNKISKSFEFNYGVKQGDGLSTTLFIIALHYVLQDLDQRGTIFNKSSQLCAYADDVTILARSKQKIAEVYKELEKRALDIGLEVNEGKTKYMVLSTDEVRRNPTNITIDQKTFEGVSQFKYLGNTVENTGKTTGTIKDRIHAGNRAFFANIKLFKSKLISRSTKMTLYQTLVRPIVTYGGETWSMTEYEQDILRKFERRIIRRIYGPIRTEDQWTIRTNMEIDNILNHQDIVRFIIFSCDC</sequence>
<feature type="domain" description="Reverse transcriptase" evidence="2">
    <location>
        <begin position="553"/>
        <end position="822"/>
    </location>
</feature>
<dbReference type="PANTHER" id="PTHR47027:SF20">
    <property type="entry name" value="REVERSE TRANSCRIPTASE-LIKE PROTEIN WITH RNA-DIRECTED DNA POLYMERASE DOMAIN"/>
    <property type="match status" value="1"/>
</dbReference>
<accession>A0A8D8Z3C6</accession>
<dbReference type="Pfam" id="PF00078">
    <property type="entry name" value="RVT_1"/>
    <property type="match status" value="1"/>
</dbReference>
<dbReference type="GO" id="GO:0003824">
    <property type="term" value="F:catalytic activity"/>
    <property type="evidence" value="ECO:0007669"/>
    <property type="project" value="InterPro"/>
</dbReference>
<dbReference type="PANTHER" id="PTHR47027">
    <property type="entry name" value="REVERSE TRANSCRIPTASE DOMAIN-CONTAINING PROTEIN"/>
    <property type="match status" value="1"/>
</dbReference>
<evidence type="ECO:0000259" key="2">
    <source>
        <dbReference type="PROSITE" id="PS50878"/>
    </source>
</evidence>
<dbReference type="AlphaFoldDB" id="A0A8D8Z3C6"/>
<dbReference type="InterPro" id="IPR043502">
    <property type="entry name" value="DNA/RNA_pol_sf"/>
</dbReference>
<name>A0A8D8Z3C6_9HEMI</name>
<dbReference type="SUPFAM" id="SSF56672">
    <property type="entry name" value="DNA/RNA polymerases"/>
    <property type="match status" value="1"/>
</dbReference>
<dbReference type="CDD" id="cd01650">
    <property type="entry name" value="RT_nLTR_like"/>
    <property type="match status" value="1"/>
</dbReference>
<protein>
    <submittedName>
        <fullName evidence="3">Craniofacial development protein 2</fullName>
    </submittedName>
</protein>
<dbReference type="InterPro" id="IPR005135">
    <property type="entry name" value="Endo/exonuclease/phosphatase"/>
</dbReference>
<feature type="compositionally biased region" description="Polar residues" evidence="1">
    <location>
        <begin position="1"/>
        <end position="11"/>
    </location>
</feature>
<organism evidence="3">
    <name type="scientific">Cacopsylla melanoneura</name>
    <dbReference type="NCBI Taxonomy" id="428564"/>
    <lineage>
        <taxon>Eukaryota</taxon>
        <taxon>Metazoa</taxon>
        <taxon>Ecdysozoa</taxon>
        <taxon>Arthropoda</taxon>
        <taxon>Hexapoda</taxon>
        <taxon>Insecta</taxon>
        <taxon>Pterygota</taxon>
        <taxon>Neoptera</taxon>
        <taxon>Paraneoptera</taxon>
        <taxon>Hemiptera</taxon>
        <taxon>Sternorrhyncha</taxon>
        <taxon>Psylloidea</taxon>
        <taxon>Psyllidae</taxon>
        <taxon>Psyllinae</taxon>
        <taxon>Cacopsylla</taxon>
    </lineage>
</organism>
<dbReference type="PROSITE" id="PS50878">
    <property type="entry name" value="RT_POL"/>
    <property type="match status" value="1"/>
</dbReference>
<feature type="region of interest" description="Disordered" evidence="1">
    <location>
        <begin position="476"/>
        <end position="502"/>
    </location>
</feature>